<keyword evidence="1" id="KW-0812">Transmembrane</keyword>
<evidence type="ECO:0000313" key="2">
    <source>
        <dbReference type="EMBL" id="SEH67857.1"/>
    </source>
</evidence>
<dbReference type="RefSeq" id="WP_074717088.1">
    <property type="nucleotide sequence ID" value="NZ_FNWV01000007.1"/>
</dbReference>
<keyword evidence="1" id="KW-1133">Transmembrane helix</keyword>
<protein>
    <recommendedName>
        <fullName evidence="4">Zinc-ribbon domain-containing protein</fullName>
    </recommendedName>
</protein>
<sequence>MRYCDKCGAKIHDNFSLCPICRNMSDTDRKKYILSSTIIYLFVFIMSAFHAVFYIYNSPKELIRLNDLGSDYKPPTDFINLARNELPLNYITVVIMYCILPAAFLIFTILVNMKKHYRLMIIFPVAGIAAEAAQLAQQFHNYAAAVKKNLSYLYCIIGMDILSALLITAFFIFMIRMILHGYSISQSRWLIVVGFFFVFSRLIIKLTLYDDDELIPYFRELKGYLLFSATLLNVKKRYITSKSL</sequence>
<keyword evidence="1" id="KW-0472">Membrane</keyword>
<dbReference type="OrthoDB" id="1820517at2"/>
<evidence type="ECO:0000313" key="3">
    <source>
        <dbReference type="Proteomes" id="UP000183190"/>
    </source>
</evidence>
<feature type="transmembrane region" description="Helical" evidence="1">
    <location>
        <begin position="151"/>
        <end position="175"/>
    </location>
</feature>
<dbReference type="EMBL" id="FNWV01000007">
    <property type="protein sequence ID" value="SEH67857.1"/>
    <property type="molecule type" value="Genomic_DNA"/>
</dbReference>
<feature type="transmembrane region" description="Helical" evidence="1">
    <location>
        <begin position="187"/>
        <end position="208"/>
    </location>
</feature>
<accession>A0A1H6K8M8</accession>
<reference evidence="2 3" key="1">
    <citation type="submission" date="2016-10" db="EMBL/GenBank/DDBJ databases">
        <authorList>
            <person name="de Groot N.N."/>
        </authorList>
    </citation>
    <scope>NUCLEOTIDE SEQUENCE [LARGE SCALE GENOMIC DNA]</scope>
    <source>
        <strain evidence="2 3">YAD2003</strain>
    </source>
</reference>
<organism evidence="2 3">
    <name type="scientific">Ruminococcus flavefaciens</name>
    <dbReference type="NCBI Taxonomy" id="1265"/>
    <lineage>
        <taxon>Bacteria</taxon>
        <taxon>Bacillati</taxon>
        <taxon>Bacillota</taxon>
        <taxon>Clostridia</taxon>
        <taxon>Eubacteriales</taxon>
        <taxon>Oscillospiraceae</taxon>
        <taxon>Ruminococcus</taxon>
    </lineage>
</organism>
<evidence type="ECO:0008006" key="4">
    <source>
        <dbReference type="Google" id="ProtNLM"/>
    </source>
</evidence>
<feature type="transmembrane region" description="Helical" evidence="1">
    <location>
        <begin position="32"/>
        <end position="56"/>
    </location>
</feature>
<feature type="transmembrane region" description="Helical" evidence="1">
    <location>
        <begin position="90"/>
        <end position="112"/>
    </location>
</feature>
<gene>
    <name evidence="2" type="ORF">SAMN02910265_02067</name>
</gene>
<name>A0A1H6K8M8_RUMFL</name>
<evidence type="ECO:0000256" key="1">
    <source>
        <dbReference type="SAM" id="Phobius"/>
    </source>
</evidence>
<proteinExistence type="predicted"/>
<dbReference type="Proteomes" id="UP000183190">
    <property type="component" value="Unassembled WGS sequence"/>
</dbReference>
<dbReference type="AlphaFoldDB" id="A0A1H6K8M8"/>